<dbReference type="EMBL" id="JBHUKU010000007">
    <property type="protein sequence ID" value="MFD2459803.1"/>
    <property type="molecule type" value="Genomic_DNA"/>
</dbReference>
<dbReference type="PROSITE" id="PS50937">
    <property type="entry name" value="HTH_MERR_2"/>
    <property type="match status" value="1"/>
</dbReference>
<dbReference type="Gene3D" id="1.10.1660.10">
    <property type="match status" value="1"/>
</dbReference>
<sequence length="135" mass="15709">MEPVPISTVTRHFDLPASTLHYWERRGLLSSHRRSGWRYYDRDQLYRVAQIRLWRDLGLLSLDDIAVVQAGPAEGRDWRETVAARIDVLEEQMDRLIAARTYLRHLLLCRQEGPLHECPYFRAGVVLPEPSRSGA</sequence>
<dbReference type="PANTHER" id="PTHR30204:SF97">
    <property type="entry name" value="MERR FAMILY REGULATORY PROTEIN"/>
    <property type="match status" value="1"/>
</dbReference>
<reference evidence="4" key="1">
    <citation type="journal article" date="2019" name="Int. J. Syst. Evol. Microbiol.">
        <title>The Global Catalogue of Microorganisms (GCM) 10K type strain sequencing project: providing services to taxonomists for standard genome sequencing and annotation.</title>
        <authorList>
            <consortium name="The Broad Institute Genomics Platform"/>
            <consortium name="The Broad Institute Genome Sequencing Center for Infectious Disease"/>
            <person name="Wu L."/>
            <person name="Ma J."/>
        </authorList>
    </citation>
    <scope>NUCLEOTIDE SEQUENCE [LARGE SCALE GENOMIC DNA]</scope>
    <source>
        <strain evidence="4">CGMCC 4.7643</strain>
    </source>
</reference>
<dbReference type="RefSeq" id="WP_345403083.1">
    <property type="nucleotide sequence ID" value="NZ_BAABHG010000014.1"/>
</dbReference>
<evidence type="ECO:0000313" key="3">
    <source>
        <dbReference type="EMBL" id="MFD2459803.1"/>
    </source>
</evidence>
<dbReference type="SUPFAM" id="SSF46955">
    <property type="entry name" value="Putative DNA-binding domain"/>
    <property type="match status" value="1"/>
</dbReference>
<evidence type="ECO:0000313" key="4">
    <source>
        <dbReference type="Proteomes" id="UP001597419"/>
    </source>
</evidence>
<dbReference type="CDD" id="cd00592">
    <property type="entry name" value="HTH_MerR-like"/>
    <property type="match status" value="1"/>
</dbReference>
<feature type="domain" description="HTH merR-type" evidence="2">
    <location>
        <begin position="6"/>
        <end position="71"/>
    </location>
</feature>
<evidence type="ECO:0000256" key="1">
    <source>
        <dbReference type="ARBA" id="ARBA00023125"/>
    </source>
</evidence>
<dbReference type="SMART" id="SM00422">
    <property type="entry name" value="HTH_MERR"/>
    <property type="match status" value="1"/>
</dbReference>
<keyword evidence="4" id="KW-1185">Reference proteome</keyword>
<dbReference type="InterPro" id="IPR000551">
    <property type="entry name" value="MerR-type_HTH_dom"/>
</dbReference>
<organism evidence="3 4">
    <name type="scientific">Amycolatopsis samaneae</name>
    <dbReference type="NCBI Taxonomy" id="664691"/>
    <lineage>
        <taxon>Bacteria</taxon>
        <taxon>Bacillati</taxon>
        <taxon>Actinomycetota</taxon>
        <taxon>Actinomycetes</taxon>
        <taxon>Pseudonocardiales</taxon>
        <taxon>Pseudonocardiaceae</taxon>
        <taxon>Amycolatopsis</taxon>
    </lineage>
</organism>
<keyword evidence="1" id="KW-0238">DNA-binding</keyword>
<evidence type="ECO:0000259" key="2">
    <source>
        <dbReference type="PROSITE" id="PS50937"/>
    </source>
</evidence>
<protein>
    <submittedName>
        <fullName evidence="3">MerR family transcriptional regulator</fullName>
    </submittedName>
</protein>
<proteinExistence type="predicted"/>
<dbReference type="InterPro" id="IPR009061">
    <property type="entry name" value="DNA-bd_dom_put_sf"/>
</dbReference>
<gene>
    <name evidence="3" type="ORF">ACFSYJ_14405</name>
</gene>
<dbReference type="PANTHER" id="PTHR30204">
    <property type="entry name" value="REDOX-CYCLING DRUG-SENSING TRANSCRIPTIONAL ACTIVATOR SOXR"/>
    <property type="match status" value="1"/>
</dbReference>
<name>A0ABW5GFN3_9PSEU</name>
<dbReference type="Proteomes" id="UP001597419">
    <property type="component" value="Unassembled WGS sequence"/>
</dbReference>
<comment type="caution">
    <text evidence="3">The sequence shown here is derived from an EMBL/GenBank/DDBJ whole genome shotgun (WGS) entry which is preliminary data.</text>
</comment>
<accession>A0ABW5GFN3</accession>
<dbReference type="InterPro" id="IPR047057">
    <property type="entry name" value="MerR_fam"/>
</dbReference>
<dbReference type="Pfam" id="PF13411">
    <property type="entry name" value="MerR_1"/>
    <property type="match status" value="1"/>
</dbReference>